<reference evidence="2" key="1">
    <citation type="journal article" date="2022" name="Mol. Ecol. Resour.">
        <title>The genomes of chicory, endive, great burdock and yacon provide insights into Asteraceae palaeo-polyploidization history and plant inulin production.</title>
        <authorList>
            <person name="Fan W."/>
            <person name="Wang S."/>
            <person name="Wang H."/>
            <person name="Wang A."/>
            <person name="Jiang F."/>
            <person name="Liu H."/>
            <person name="Zhao H."/>
            <person name="Xu D."/>
            <person name="Zhang Y."/>
        </authorList>
    </citation>
    <scope>NUCLEOTIDE SEQUENCE [LARGE SCALE GENOMIC DNA]</scope>
    <source>
        <strain evidence="2">cv. Yunnan</strain>
    </source>
</reference>
<dbReference type="EMBL" id="CM042023">
    <property type="protein sequence ID" value="KAI3813915.1"/>
    <property type="molecule type" value="Genomic_DNA"/>
</dbReference>
<keyword evidence="2" id="KW-1185">Reference proteome</keyword>
<gene>
    <name evidence="1" type="ORF">L1987_18650</name>
</gene>
<protein>
    <submittedName>
        <fullName evidence="1">Uncharacterized protein</fullName>
    </submittedName>
</protein>
<reference evidence="1 2" key="2">
    <citation type="journal article" date="2022" name="Mol. Ecol. Resour.">
        <title>The genomes of chicory, endive, great burdock and yacon provide insights into Asteraceae paleo-polyploidization history and plant inulin production.</title>
        <authorList>
            <person name="Fan W."/>
            <person name="Wang S."/>
            <person name="Wang H."/>
            <person name="Wang A."/>
            <person name="Jiang F."/>
            <person name="Liu H."/>
            <person name="Zhao H."/>
            <person name="Xu D."/>
            <person name="Zhang Y."/>
        </authorList>
    </citation>
    <scope>NUCLEOTIDE SEQUENCE [LARGE SCALE GENOMIC DNA]</scope>
    <source>
        <strain evidence="2">cv. Yunnan</strain>
        <tissue evidence="1">Leaves</tissue>
    </source>
</reference>
<sequence length="136" mass="14309">MRENDPDTINFADICDVVDGGGVELGSGLSTVSCIGAFSDVVDGGGVELGSSCWCVGEDKRLTPSLTTSSHSLPRSDTTASLKNMAVAVPVSSAIVVLTQNLYDDNNLCRLAVMLGHVMTFRAEFGYESVVKVQMS</sequence>
<name>A0ACB9J0W9_9ASTR</name>
<accession>A0ACB9J0W9</accession>
<evidence type="ECO:0000313" key="1">
    <source>
        <dbReference type="EMBL" id="KAI3813915.1"/>
    </source>
</evidence>
<dbReference type="Proteomes" id="UP001056120">
    <property type="component" value="Linkage Group LG06"/>
</dbReference>
<proteinExistence type="predicted"/>
<comment type="caution">
    <text evidence="1">The sequence shown here is derived from an EMBL/GenBank/DDBJ whole genome shotgun (WGS) entry which is preliminary data.</text>
</comment>
<organism evidence="1 2">
    <name type="scientific">Smallanthus sonchifolius</name>
    <dbReference type="NCBI Taxonomy" id="185202"/>
    <lineage>
        <taxon>Eukaryota</taxon>
        <taxon>Viridiplantae</taxon>
        <taxon>Streptophyta</taxon>
        <taxon>Embryophyta</taxon>
        <taxon>Tracheophyta</taxon>
        <taxon>Spermatophyta</taxon>
        <taxon>Magnoliopsida</taxon>
        <taxon>eudicotyledons</taxon>
        <taxon>Gunneridae</taxon>
        <taxon>Pentapetalae</taxon>
        <taxon>asterids</taxon>
        <taxon>campanulids</taxon>
        <taxon>Asterales</taxon>
        <taxon>Asteraceae</taxon>
        <taxon>Asteroideae</taxon>
        <taxon>Heliantheae alliance</taxon>
        <taxon>Millerieae</taxon>
        <taxon>Smallanthus</taxon>
    </lineage>
</organism>
<evidence type="ECO:0000313" key="2">
    <source>
        <dbReference type="Proteomes" id="UP001056120"/>
    </source>
</evidence>